<accession>A0ABS8P9V2</accession>
<evidence type="ECO:0008006" key="4">
    <source>
        <dbReference type="Google" id="ProtNLM"/>
    </source>
</evidence>
<feature type="transmembrane region" description="Helical" evidence="1">
    <location>
        <begin position="64"/>
        <end position="85"/>
    </location>
</feature>
<name>A0ABS8P9V2_9PSEU</name>
<feature type="transmembrane region" description="Helical" evidence="1">
    <location>
        <begin position="16"/>
        <end position="34"/>
    </location>
</feature>
<proteinExistence type="predicted"/>
<dbReference type="EMBL" id="JAJNDB010000003">
    <property type="protein sequence ID" value="MCD2194803.1"/>
    <property type="molecule type" value="Genomic_DNA"/>
</dbReference>
<evidence type="ECO:0000256" key="1">
    <source>
        <dbReference type="SAM" id="Phobius"/>
    </source>
</evidence>
<protein>
    <recommendedName>
        <fullName evidence="4">DUF2834 domain-containing protein</fullName>
    </recommendedName>
</protein>
<keyword evidence="1" id="KW-0472">Membrane</keyword>
<evidence type="ECO:0000313" key="3">
    <source>
        <dbReference type="Proteomes" id="UP001199469"/>
    </source>
</evidence>
<reference evidence="2 3" key="1">
    <citation type="submission" date="2021-11" db="EMBL/GenBank/DDBJ databases">
        <title>Draft genome sequence of Actinomycetospora sp. SF1 isolated from the rhizosphere soil.</title>
        <authorList>
            <person name="Duangmal K."/>
            <person name="Chantavorakit T."/>
        </authorList>
    </citation>
    <scope>NUCLEOTIDE SEQUENCE [LARGE SCALE GENOMIC DNA]</scope>
    <source>
        <strain evidence="2 3">TBRC 5722</strain>
    </source>
</reference>
<evidence type="ECO:0000313" key="2">
    <source>
        <dbReference type="EMBL" id="MCD2194803.1"/>
    </source>
</evidence>
<keyword evidence="1" id="KW-1133">Transmembrane helix</keyword>
<keyword evidence="1" id="KW-0812">Transmembrane</keyword>
<organism evidence="2 3">
    <name type="scientific">Actinomycetospora endophytica</name>
    <dbReference type="NCBI Taxonomy" id="2291215"/>
    <lineage>
        <taxon>Bacteria</taxon>
        <taxon>Bacillati</taxon>
        <taxon>Actinomycetota</taxon>
        <taxon>Actinomycetes</taxon>
        <taxon>Pseudonocardiales</taxon>
        <taxon>Pseudonocardiaceae</taxon>
        <taxon>Actinomycetospora</taxon>
    </lineage>
</organism>
<dbReference type="RefSeq" id="WP_230735256.1">
    <property type="nucleotide sequence ID" value="NZ_JAJNDB010000003.1"/>
</dbReference>
<gene>
    <name evidence="2" type="ORF">LQ327_15635</name>
</gene>
<keyword evidence="3" id="KW-1185">Reference proteome</keyword>
<dbReference type="Proteomes" id="UP001199469">
    <property type="component" value="Unassembled WGS sequence"/>
</dbReference>
<comment type="caution">
    <text evidence="2">The sequence shown here is derived from an EMBL/GenBank/DDBJ whole genome shotgun (WGS) entry which is preliminary data.</text>
</comment>
<sequence length="132" mass="14290">MSWSPGAGPEAARRRAGFTAAVVVLLGFHVWHAFFQGGGGWRTRHDGLVGAILKFFTLSFGDPVLSAGLSDFGAVAGVLGFWMYSDIPAEQRHRPRTFVWLAVFTLFPGLGALLYPLWIHPGHRLATGEPAS</sequence>
<feature type="transmembrane region" description="Helical" evidence="1">
    <location>
        <begin position="97"/>
        <end position="118"/>
    </location>
</feature>